<comment type="similarity">
    <text evidence="2">Belongs to the lin-54 family.</text>
</comment>
<evidence type="ECO:0000256" key="1">
    <source>
        <dbReference type="ARBA" id="ARBA00004123"/>
    </source>
</evidence>
<dbReference type="Proteomes" id="UP000499080">
    <property type="component" value="Unassembled WGS sequence"/>
</dbReference>
<evidence type="ECO:0000313" key="5">
    <source>
        <dbReference type="EMBL" id="GBM65011.1"/>
    </source>
</evidence>
<evidence type="ECO:0000313" key="6">
    <source>
        <dbReference type="Proteomes" id="UP000499080"/>
    </source>
</evidence>
<evidence type="ECO:0000259" key="4">
    <source>
        <dbReference type="PROSITE" id="PS51634"/>
    </source>
</evidence>
<sequence>MAEMMLLFQRTTREGNWILHLSTVSIMMPWYFAYDRVNCARYLPVYWTETQKYGFNLTAFDHVIEQTFNRESKSKGGLTGITLKRGAAHRWVLSEHERSSTSNQCEIMAGKEFLSRNRKELDQSRIKCDAMHTKNVRDSLLSFINSFNNKNEQLLNIVTGGIISDSLKNDIENAYAYGNKEFSTFINDRLVEKKIDLFHPIKYFKLKTFSDTGKNVQTSVKSENIALKTSRQLLSRLLLVAKVKNLNLEDLMAFSLNPIPAALGNYGGSLVKTNKAKLMHFNLGHQNIHLSITNISPNSTLIIDGMAMLHQLKCVPSTFGELARTLLKQLVNIATELNCTRVDFVTDSYPDISIKQGERSRRSAVGVQLFKITSENQPIPKQWKKFLALSVNKEAIITFLHQIWTSLPAELYKNIIFFITHQTKCYSINNDAGNLNICDITYLHCDHEEADSRMLLHASKTYKNVIIKSCDADILVIALSLGIKTDSNLYILNDSQHNRNLISIADIYENLDKSVCEAMIGESWIVNTDLKLTSEKFVCDLYGYKGCSSINLCRYNWLRLGILSDTNLPPNQDSLQKHILRANYQAGINRRSLSNFINAPCPSQHGWKISEGILEVDWISEDPVPPALIGNVHCKCKNNRCSTGSCSCHSSKLHCSELCLCTECANLPDNAD</sequence>
<proteinExistence type="inferred from homology"/>
<dbReference type="InterPro" id="IPR033467">
    <property type="entry name" value="Tesmin/TSO1-like_CXC"/>
</dbReference>
<comment type="subcellular location">
    <subcellularLocation>
        <location evidence="1">Nucleus</location>
    </subcellularLocation>
</comment>
<evidence type="ECO:0000256" key="3">
    <source>
        <dbReference type="ARBA" id="ARBA00023242"/>
    </source>
</evidence>
<dbReference type="OrthoDB" id="8060926at2759"/>
<keyword evidence="6" id="KW-1185">Reference proteome</keyword>
<dbReference type="PROSITE" id="PS51634">
    <property type="entry name" value="CRC"/>
    <property type="match status" value="1"/>
</dbReference>
<gene>
    <name evidence="5" type="ORF">AVEN_68937_1</name>
</gene>
<organism evidence="5 6">
    <name type="scientific">Araneus ventricosus</name>
    <name type="common">Orbweaver spider</name>
    <name type="synonym">Epeira ventricosa</name>
    <dbReference type="NCBI Taxonomy" id="182803"/>
    <lineage>
        <taxon>Eukaryota</taxon>
        <taxon>Metazoa</taxon>
        <taxon>Ecdysozoa</taxon>
        <taxon>Arthropoda</taxon>
        <taxon>Chelicerata</taxon>
        <taxon>Arachnida</taxon>
        <taxon>Araneae</taxon>
        <taxon>Araneomorphae</taxon>
        <taxon>Entelegynae</taxon>
        <taxon>Araneoidea</taxon>
        <taxon>Araneidae</taxon>
        <taxon>Araneus</taxon>
    </lineage>
</organism>
<feature type="domain" description="CRC" evidence="4">
    <location>
        <begin position="630"/>
        <end position="672"/>
    </location>
</feature>
<dbReference type="PANTHER" id="PTHR46704">
    <property type="entry name" value="CXC DOMAIN-CONTAINING PROTEIN-RELATED"/>
    <property type="match status" value="1"/>
</dbReference>
<reference evidence="5 6" key="1">
    <citation type="journal article" date="2019" name="Sci. Rep.">
        <title>Orb-weaving spider Araneus ventricosus genome elucidates the spidroin gene catalogue.</title>
        <authorList>
            <person name="Kono N."/>
            <person name="Nakamura H."/>
            <person name="Ohtoshi R."/>
            <person name="Moran D.A.P."/>
            <person name="Shinohara A."/>
            <person name="Yoshida Y."/>
            <person name="Fujiwara M."/>
            <person name="Mori M."/>
            <person name="Tomita M."/>
            <person name="Arakawa K."/>
        </authorList>
    </citation>
    <scope>NUCLEOTIDE SEQUENCE [LARGE SCALE GENOMIC DNA]</scope>
</reference>
<protein>
    <recommendedName>
        <fullName evidence="4">CRC domain-containing protein</fullName>
    </recommendedName>
</protein>
<evidence type="ECO:0000256" key="2">
    <source>
        <dbReference type="ARBA" id="ARBA00007267"/>
    </source>
</evidence>
<name>A0A4Y2HI57_ARAVE</name>
<dbReference type="InterPro" id="IPR005172">
    <property type="entry name" value="CRC"/>
</dbReference>
<accession>A0A4Y2HI57</accession>
<comment type="caution">
    <text evidence="5">The sequence shown here is derived from an EMBL/GenBank/DDBJ whole genome shotgun (WGS) entry which is preliminary data.</text>
</comment>
<keyword evidence="3" id="KW-0539">Nucleus</keyword>
<dbReference type="GO" id="GO:0005634">
    <property type="term" value="C:nucleus"/>
    <property type="evidence" value="ECO:0007669"/>
    <property type="project" value="UniProtKB-SubCell"/>
</dbReference>
<dbReference type="AlphaFoldDB" id="A0A4Y2HI57"/>
<dbReference type="EMBL" id="BGPR01001956">
    <property type="protein sequence ID" value="GBM65011.1"/>
    <property type="molecule type" value="Genomic_DNA"/>
</dbReference>
<dbReference type="PANTHER" id="PTHR46704:SF9">
    <property type="entry name" value="BHLH DOMAIN-CONTAINING PROTEIN"/>
    <property type="match status" value="1"/>
</dbReference>
<dbReference type="SMART" id="SM01114">
    <property type="entry name" value="CXC"/>
    <property type="match status" value="1"/>
</dbReference>